<protein>
    <submittedName>
        <fullName evidence="7">6-phosphogluconate dehydrogenase</fullName>
    </submittedName>
</protein>
<comment type="caution">
    <text evidence="7">The sequence shown here is derived from an EMBL/GenBank/DDBJ whole genome shotgun (WGS) entry which is preliminary data.</text>
</comment>
<feature type="domain" description="3-hydroxyisobutyrate dehydrogenase-like NAD-binding" evidence="6">
    <location>
        <begin position="170"/>
        <end position="256"/>
    </location>
</feature>
<gene>
    <name evidence="7" type="ORF">KDA_64510</name>
</gene>
<dbReference type="Gene3D" id="3.40.50.720">
    <property type="entry name" value="NAD(P)-binding Rossmann-like Domain"/>
    <property type="match status" value="1"/>
</dbReference>
<feature type="domain" description="6-phosphogluconate dehydrogenase NADP-binding" evidence="5">
    <location>
        <begin position="9"/>
        <end position="167"/>
    </location>
</feature>
<keyword evidence="2" id="KW-0560">Oxidoreductase</keyword>
<reference evidence="8" key="1">
    <citation type="submission" date="2018-12" db="EMBL/GenBank/DDBJ databases">
        <title>Tengunoibacter tsumagoiensis gen. nov., sp. nov., Dictyobacter kobayashii sp. nov., D. alpinus sp. nov., and D. joshuensis sp. nov. and description of Dictyobacteraceae fam. nov. within the order Ktedonobacterales isolated from Tengu-no-mugimeshi.</title>
        <authorList>
            <person name="Wang C.M."/>
            <person name="Zheng Y."/>
            <person name="Sakai Y."/>
            <person name="Toyoda A."/>
            <person name="Minakuchi Y."/>
            <person name="Abe K."/>
            <person name="Yokota A."/>
            <person name="Yabe S."/>
        </authorList>
    </citation>
    <scope>NUCLEOTIDE SEQUENCE [LARGE SCALE GENOMIC DNA]</scope>
    <source>
        <strain evidence="8">Uno16</strain>
    </source>
</reference>
<evidence type="ECO:0000256" key="2">
    <source>
        <dbReference type="ARBA" id="ARBA00023002"/>
    </source>
</evidence>
<sequence length="282" mass="29646">MNTLQTSMTIGFVGLGDQGAPIARAISEAGYELHVWTRRPQSLEALTGVKYKAYDTLSEMAAASDVVGLCLTEDSDIWHIALDGGLLANMKPGSVLVNHGTGLPAFAAELTTIASKYQVNVIDAPVSGGHPAAVAKQLLTMVGGAPEVAERCRPVFETFSKTVAYMGTAGSGQMAKLINNALLMMNQKNIEDILQFGEHIGLAIPALVDVLRAGTARSYALEALGTAITTEKASHLQKLQLIDMDLFAEAVTLVGYEAEAITRYAVAGATGLTAVAQLVDVK</sequence>
<keyword evidence="3" id="KW-0520">NAD</keyword>
<dbReference type="SUPFAM" id="SSF48179">
    <property type="entry name" value="6-phosphogluconate dehydrogenase C-terminal domain-like"/>
    <property type="match status" value="1"/>
</dbReference>
<evidence type="ECO:0000313" key="7">
    <source>
        <dbReference type="EMBL" id="GCE30967.1"/>
    </source>
</evidence>
<dbReference type="InterPro" id="IPR006115">
    <property type="entry name" value="6PGDH_NADP-bd"/>
</dbReference>
<proteinExistence type="inferred from homology"/>
<name>A0A402BI92_9CHLR</name>
<dbReference type="RefSeq" id="WP_246039298.1">
    <property type="nucleotide sequence ID" value="NZ_BIFT01000002.1"/>
</dbReference>
<dbReference type="InterPro" id="IPR008927">
    <property type="entry name" value="6-PGluconate_DH-like_C_sf"/>
</dbReference>
<evidence type="ECO:0000256" key="3">
    <source>
        <dbReference type="ARBA" id="ARBA00023027"/>
    </source>
</evidence>
<evidence type="ECO:0000313" key="8">
    <source>
        <dbReference type="Proteomes" id="UP000287171"/>
    </source>
</evidence>
<dbReference type="PANTHER" id="PTHR43060">
    <property type="entry name" value="3-HYDROXYISOBUTYRATE DEHYDROGENASE-LIKE 1, MITOCHONDRIAL-RELATED"/>
    <property type="match status" value="1"/>
</dbReference>
<evidence type="ECO:0000259" key="6">
    <source>
        <dbReference type="Pfam" id="PF14833"/>
    </source>
</evidence>
<dbReference type="GO" id="GO:0051287">
    <property type="term" value="F:NAD binding"/>
    <property type="evidence" value="ECO:0007669"/>
    <property type="project" value="InterPro"/>
</dbReference>
<dbReference type="Pfam" id="PF14833">
    <property type="entry name" value="NAD_binding_11"/>
    <property type="match status" value="1"/>
</dbReference>
<dbReference type="AlphaFoldDB" id="A0A402BI92"/>
<accession>A0A402BI92</accession>
<dbReference type="InterPro" id="IPR036291">
    <property type="entry name" value="NAD(P)-bd_dom_sf"/>
</dbReference>
<organism evidence="7 8">
    <name type="scientific">Dictyobacter alpinus</name>
    <dbReference type="NCBI Taxonomy" id="2014873"/>
    <lineage>
        <taxon>Bacteria</taxon>
        <taxon>Bacillati</taxon>
        <taxon>Chloroflexota</taxon>
        <taxon>Ktedonobacteria</taxon>
        <taxon>Ktedonobacterales</taxon>
        <taxon>Dictyobacteraceae</taxon>
        <taxon>Dictyobacter</taxon>
    </lineage>
</organism>
<evidence type="ECO:0000256" key="1">
    <source>
        <dbReference type="ARBA" id="ARBA00009080"/>
    </source>
</evidence>
<feature type="active site" evidence="4">
    <location>
        <position position="176"/>
    </location>
</feature>
<keyword evidence="8" id="KW-1185">Reference proteome</keyword>
<dbReference type="Gene3D" id="1.10.1040.10">
    <property type="entry name" value="N-(1-d-carboxylethyl)-l-norvaline Dehydrogenase, domain 2"/>
    <property type="match status" value="1"/>
</dbReference>
<comment type="similarity">
    <text evidence="1">Belongs to the HIBADH-related family.</text>
</comment>
<dbReference type="GO" id="GO:0016491">
    <property type="term" value="F:oxidoreductase activity"/>
    <property type="evidence" value="ECO:0007669"/>
    <property type="project" value="UniProtKB-KW"/>
</dbReference>
<dbReference type="InterPro" id="IPR015815">
    <property type="entry name" value="HIBADH-related"/>
</dbReference>
<dbReference type="SUPFAM" id="SSF51735">
    <property type="entry name" value="NAD(P)-binding Rossmann-fold domains"/>
    <property type="match status" value="1"/>
</dbReference>
<dbReference type="GO" id="GO:0050661">
    <property type="term" value="F:NADP binding"/>
    <property type="evidence" value="ECO:0007669"/>
    <property type="project" value="InterPro"/>
</dbReference>
<dbReference type="Proteomes" id="UP000287171">
    <property type="component" value="Unassembled WGS sequence"/>
</dbReference>
<dbReference type="InterPro" id="IPR013328">
    <property type="entry name" value="6PGD_dom2"/>
</dbReference>
<evidence type="ECO:0000256" key="4">
    <source>
        <dbReference type="PIRSR" id="PIRSR000103-1"/>
    </source>
</evidence>
<evidence type="ECO:0000259" key="5">
    <source>
        <dbReference type="Pfam" id="PF03446"/>
    </source>
</evidence>
<dbReference type="PANTHER" id="PTHR43060:SF15">
    <property type="entry name" value="3-HYDROXYISOBUTYRATE DEHYDROGENASE-LIKE 1, MITOCHONDRIAL-RELATED"/>
    <property type="match status" value="1"/>
</dbReference>
<dbReference type="PIRSF" id="PIRSF000103">
    <property type="entry name" value="HIBADH"/>
    <property type="match status" value="1"/>
</dbReference>
<dbReference type="InterPro" id="IPR029154">
    <property type="entry name" value="HIBADH-like_NADP-bd"/>
</dbReference>
<dbReference type="Pfam" id="PF03446">
    <property type="entry name" value="NAD_binding_2"/>
    <property type="match status" value="1"/>
</dbReference>
<dbReference type="EMBL" id="BIFT01000002">
    <property type="protein sequence ID" value="GCE30967.1"/>
    <property type="molecule type" value="Genomic_DNA"/>
</dbReference>